<dbReference type="InterPro" id="IPR056823">
    <property type="entry name" value="TEN-like_YD-shell"/>
</dbReference>
<accession>A0ABS6G5T9</accession>
<reference evidence="3 4" key="1">
    <citation type="submission" date="2021-06" db="EMBL/GenBank/DDBJ databases">
        <authorList>
            <person name="Sun Q."/>
            <person name="Li D."/>
        </authorList>
    </citation>
    <scope>NUCLEOTIDE SEQUENCE [LARGE SCALE GENOMIC DNA]</scope>
    <source>
        <strain evidence="3 4">MSJ-5</strain>
    </source>
</reference>
<evidence type="ECO:0000313" key="4">
    <source>
        <dbReference type="Proteomes" id="UP000779508"/>
    </source>
</evidence>
<dbReference type="PANTHER" id="PTHR32305">
    <property type="match status" value="1"/>
</dbReference>
<proteinExistence type="predicted"/>
<dbReference type="Proteomes" id="UP000779508">
    <property type="component" value="Unassembled WGS sequence"/>
</dbReference>
<protein>
    <submittedName>
        <fullName evidence="3">RHS repeat-associated core domain-containing protein</fullName>
    </submittedName>
</protein>
<dbReference type="EMBL" id="JAHLQK010000006">
    <property type="protein sequence ID" value="MBU5677860.1"/>
    <property type="molecule type" value="Genomic_DNA"/>
</dbReference>
<name>A0ABS6G5T9_9FIRM</name>
<evidence type="ECO:0000313" key="3">
    <source>
        <dbReference type="EMBL" id="MBU5677860.1"/>
    </source>
</evidence>
<evidence type="ECO:0000256" key="1">
    <source>
        <dbReference type="ARBA" id="ARBA00022737"/>
    </source>
</evidence>
<dbReference type="Pfam" id="PF25023">
    <property type="entry name" value="TEN_YD-shell"/>
    <property type="match status" value="1"/>
</dbReference>
<dbReference type="InterPro" id="IPR050708">
    <property type="entry name" value="T6SS_VgrG/RHS"/>
</dbReference>
<dbReference type="PANTHER" id="PTHR32305:SF15">
    <property type="entry name" value="PROTEIN RHSA-RELATED"/>
    <property type="match status" value="1"/>
</dbReference>
<gene>
    <name evidence="3" type="ORF">KQI88_15690</name>
</gene>
<feature type="domain" description="Teneurin-like YD-shell" evidence="2">
    <location>
        <begin position="6"/>
        <end position="105"/>
    </location>
</feature>
<organism evidence="3 4">
    <name type="scientific">Alkaliphilus flagellatus</name>
    <dbReference type="NCBI Taxonomy" id="2841507"/>
    <lineage>
        <taxon>Bacteria</taxon>
        <taxon>Bacillati</taxon>
        <taxon>Bacillota</taxon>
        <taxon>Clostridia</taxon>
        <taxon>Peptostreptococcales</taxon>
        <taxon>Natronincolaceae</taxon>
        <taxon>Alkaliphilus</taxon>
    </lineage>
</organism>
<dbReference type="InterPro" id="IPR022385">
    <property type="entry name" value="Rhs_assc_core"/>
</dbReference>
<keyword evidence="1" id="KW-0677">Repeat</keyword>
<dbReference type="NCBIfam" id="TIGR03696">
    <property type="entry name" value="Rhs_assc_core"/>
    <property type="match status" value="1"/>
</dbReference>
<evidence type="ECO:0000259" key="2">
    <source>
        <dbReference type="Pfam" id="PF25023"/>
    </source>
</evidence>
<comment type="caution">
    <text evidence="3">The sequence shown here is derived from an EMBL/GenBank/DDBJ whole genome shotgun (WGS) entry which is preliminary data.</text>
</comment>
<sequence>MNPSEENKTNHYYYSQDEQGSTLYITDENQTIENAYTYDAFGNVLTKQENIHNRITYTGQQYDAITQQYYLRARYYNPIIGRFTQEDVYRGDGLNLYAYCANNPVNYYDPSGYNGCE</sequence>
<keyword evidence="4" id="KW-1185">Reference proteome</keyword>